<organism evidence="5 6">
    <name type="scientific">Cellulomonas composti</name>
    <dbReference type="NCBI Taxonomy" id="266130"/>
    <lineage>
        <taxon>Bacteria</taxon>
        <taxon>Bacillati</taxon>
        <taxon>Actinomycetota</taxon>
        <taxon>Actinomycetes</taxon>
        <taxon>Micrococcales</taxon>
        <taxon>Cellulomonadaceae</taxon>
        <taxon>Cellulomonas</taxon>
    </lineage>
</organism>
<dbReference type="Proteomes" id="UP000321720">
    <property type="component" value="Unassembled WGS sequence"/>
</dbReference>
<dbReference type="PROSITE" id="PS50977">
    <property type="entry name" value="HTH_TETR_2"/>
    <property type="match status" value="1"/>
</dbReference>
<evidence type="ECO:0000256" key="2">
    <source>
        <dbReference type="PROSITE-ProRule" id="PRU00335"/>
    </source>
</evidence>
<evidence type="ECO:0000313" key="6">
    <source>
        <dbReference type="Proteomes" id="UP000321720"/>
    </source>
</evidence>
<dbReference type="Pfam" id="PF00440">
    <property type="entry name" value="TetR_N"/>
    <property type="match status" value="1"/>
</dbReference>
<dbReference type="GO" id="GO:0003700">
    <property type="term" value="F:DNA-binding transcription factor activity"/>
    <property type="evidence" value="ECO:0007669"/>
    <property type="project" value="TreeGrafter"/>
</dbReference>
<dbReference type="EMBL" id="BJWG01000002">
    <property type="protein sequence ID" value="GEL94050.1"/>
    <property type="molecule type" value="Genomic_DNA"/>
</dbReference>
<comment type="caution">
    <text evidence="5">The sequence shown here is derived from an EMBL/GenBank/DDBJ whole genome shotgun (WGS) entry which is preliminary data.</text>
</comment>
<dbReference type="SUPFAM" id="SSF46689">
    <property type="entry name" value="Homeodomain-like"/>
    <property type="match status" value="1"/>
</dbReference>
<evidence type="ECO:0000256" key="3">
    <source>
        <dbReference type="SAM" id="MobiDB-lite"/>
    </source>
</evidence>
<keyword evidence="6" id="KW-1185">Reference proteome</keyword>
<proteinExistence type="predicted"/>
<feature type="domain" description="HTH tetR-type" evidence="4">
    <location>
        <begin position="45"/>
        <end position="105"/>
    </location>
</feature>
<dbReference type="InterPro" id="IPR050109">
    <property type="entry name" value="HTH-type_TetR-like_transc_reg"/>
</dbReference>
<dbReference type="InterPro" id="IPR041678">
    <property type="entry name" value="TetR_C_16"/>
</dbReference>
<protein>
    <submittedName>
        <fullName evidence="5">TetR family transcriptional regulator</fullName>
    </submittedName>
</protein>
<name>A0A511J7S5_9CELL</name>
<evidence type="ECO:0000256" key="1">
    <source>
        <dbReference type="ARBA" id="ARBA00023125"/>
    </source>
</evidence>
<keyword evidence="1 2" id="KW-0238">DNA-binding</keyword>
<dbReference type="Gene3D" id="1.10.357.10">
    <property type="entry name" value="Tetracycline Repressor, domain 2"/>
    <property type="match status" value="1"/>
</dbReference>
<dbReference type="Gene3D" id="1.10.10.60">
    <property type="entry name" value="Homeodomain-like"/>
    <property type="match status" value="1"/>
</dbReference>
<dbReference type="InterPro" id="IPR001647">
    <property type="entry name" value="HTH_TetR"/>
</dbReference>
<feature type="DNA-binding region" description="H-T-H motif" evidence="2">
    <location>
        <begin position="68"/>
        <end position="87"/>
    </location>
</feature>
<evidence type="ECO:0000259" key="4">
    <source>
        <dbReference type="PROSITE" id="PS50977"/>
    </source>
</evidence>
<dbReference type="GO" id="GO:0000976">
    <property type="term" value="F:transcription cis-regulatory region binding"/>
    <property type="evidence" value="ECO:0007669"/>
    <property type="project" value="TreeGrafter"/>
</dbReference>
<dbReference type="InterPro" id="IPR009057">
    <property type="entry name" value="Homeodomain-like_sf"/>
</dbReference>
<reference evidence="5 6" key="1">
    <citation type="submission" date="2019-07" db="EMBL/GenBank/DDBJ databases">
        <title>Whole genome shotgun sequence of Cellulomonas composti NBRC 100758.</title>
        <authorList>
            <person name="Hosoyama A."/>
            <person name="Uohara A."/>
            <person name="Ohji S."/>
            <person name="Ichikawa N."/>
        </authorList>
    </citation>
    <scope>NUCLEOTIDE SEQUENCE [LARGE SCALE GENOMIC DNA]</scope>
    <source>
        <strain evidence="5 6">NBRC 100758</strain>
    </source>
</reference>
<sequence length="226" mass="24114">MGRGWSPASKLYKRGTPQPGSKVHPVSAQISPGRKNPGGRRPGESGTRDAILDAALRLFSEHGYDGASVRAIAAGAGVDPALIRHFFGDKDGLFAAVVTDRTAVTQRLSQAVSADPDELGRAVTDAYLRLWEAPDTGPILLALVRSVTASETAASMLRAVMISRISTAPWVEAERSRHVALAAAHLFGVAAARHVLKVAPITEFTHDELVDQIAPTIQRYLDGTHR</sequence>
<dbReference type="PANTHER" id="PTHR30055">
    <property type="entry name" value="HTH-TYPE TRANSCRIPTIONAL REGULATOR RUTR"/>
    <property type="match status" value="1"/>
</dbReference>
<feature type="region of interest" description="Disordered" evidence="3">
    <location>
        <begin position="1"/>
        <end position="47"/>
    </location>
</feature>
<evidence type="ECO:0000313" key="5">
    <source>
        <dbReference type="EMBL" id="GEL94050.1"/>
    </source>
</evidence>
<dbReference type="PRINTS" id="PR00455">
    <property type="entry name" value="HTHTETR"/>
</dbReference>
<dbReference type="AlphaFoldDB" id="A0A511J7S5"/>
<accession>A0A511J7S5</accession>
<dbReference type="InterPro" id="IPR036271">
    <property type="entry name" value="Tet_transcr_reg_TetR-rel_C_sf"/>
</dbReference>
<dbReference type="PANTHER" id="PTHR30055:SF235">
    <property type="entry name" value="TRANSCRIPTIONAL REGULATORY PROTEIN"/>
    <property type="match status" value="1"/>
</dbReference>
<dbReference type="SUPFAM" id="SSF48498">
    <property type="entry name" value="Tetracyclin repressor-like, C-terminal domain"/>
    <property type="match status" value="1"/>
</dbReference>
<gene>
    <name evidence="5" type="ORF">CCO02nite_07080</name>
</gene>
<dbReference type="Pfam" id="PF17920">
    <property type="entry name" value="TetR_C_16"/>
    <property type="match status" value="1"/>
</dbReference>